<protein>
    <submittedName>
        <fullName evidence="1">Unannotated protein</fullName>
    </submittedName>
</protein>
<name>A0A6J6FXS9_9ZZZZ</name>
<proteinExistence type="predicted"/>
<reference evidence="1" key="1">
    <citation type="submission" date="2020-05" db="EMBL/GenBank/DDBJ databases">
        <authorList>
            <person name="Chiriac C."/>
            <person name="Salcher M."/>
            <person name="Ghai R."/>
            <person name="Kavagutti S V."/>
        </authorList>
    </citation>
    <scope>NUCLEOTIDE SEQUENCE</scope>
</reference>
<dbReference type="EMBL" id="CAEZUN010000017">
    <property type="protein sequence ID" value="CAB4593852.1"/>
    <property type="molecule type" value="Genomic_DNA"/>
</dbReference>
<gene>
    <name evidence="1" type="ORF">UFOPK1826_00211</name>
</gene>
<accession>A0A6J6FXS9</accession>
<dbReference type="AlphaFoldDB" id="A0A6J6FXS9"/>
<evidence type="ECO:0000313" key="1">
    <source>
        <dbReference type="EMBL" id="CAB4593852.1"/>
    </source>
</evidence>
<sequence length="32" mass="3394">MAMTAIDVWLSETLNSDVQQAFGDGVVPEGVL</sequence>
<organism evidence="1">
    <name type="scientific">freshwater metagenome</name>
    <dbReference type="NCBI Taxonomy" id="449393"/>
    <lineage>
        <taxon>unclassified sequences</taxon>
        <taxon>metagenomes</taxon>
        <taxon>ecological metagenomes</taxon>
    </lineage>
</organism>